<accession>A0AAP0F2Y7</accession>
<evidence type="ECO:0000313" key="2">
    <source>
        <dbReference type="Proteomes" id="UP001417504"/>
    </source>
</evidence>
<sequence length="108" mass="11484">MGGSTDYDGESRIMLESYEGEEIIDILKQALAGNRAKYICVDGDGIVPTESAKDLSSDCFSPISRRDGLKAVARVGVPGDHRGLSVTGMCSEYSNNGLRPITTPTTTP</sequence>
<dbReference type="AlphaFoldDB" id="A0AAP0F2Y7"/>
<evidence type="ECO:0000313" key="1">
    <source>
        <dbReference type="EMBL" id="KAK9102950.1"/>
    </source>
</evidence>
<dbReference type="EMBL" id="JBBNAE010000008">
    <property type="protein sequence ID" value="KAK9102950.1"/>
    <property type="molecule type" value="Genomic_DNA"/>
</dbReference>
<dbReference type="Proteomes" id="UP001417504">
    <property type="component" value="Unassembled WGS sequence"/>
</dbReference>
<proteinExistence type="predicted"/>
<organism evidence="1 2">
    <name type="scientific">Stephania japonica</name>
    <dbReference type="NCBI Taxonomy" id="461633"/>
    <lineage>
        <taxon>Eukaryota</taxon>
        <taxon>Viridiplantae</taxon>
        <taxon>Streptophyta</taxon>
        <taxon>Embryophyta</taxon>
        <taxon>Tracheophyta</taxon>
        <taxon>Spermatophyta</taxon>
        <taxon>Magnoliopsida</taxon>
        <taxon>Ranunculales</taxon>
        <taxon>Menispermaceae</taxon>
        <taxon>Menispermoideae</taxon>
        <taxon>Cissampelideae</taxon>
        <taxon>Stephania</taxon>
    </lineage>
</organism>
<reference evidence="1 2" key="1">
    <citation type="submission" date="2024-01" db="EMBL/GenBank/DDBJ databases">
        <title>Genome assemblies of Stephania.</title>
        <authorList>
            <person name="Yang L."/>
        </authorList>
    </citation>
    <scope>NUCLEOTIDE SEQUENCE [LARGE SCALE GENOMIC DNA]</scope>
    <source>
        <strain evidence="1">QJT</strain>
        <tissue evidence="1">Leaf</tissue>
    </source>
</reference>
<protein>
    <submittedName>
        <fullName evidence="1">Uncharacterized protein</fullName>
    </submittedName>
</protein>
<comment type="caution">
    <text evidence="1">The sequence shown here is derived from an EMBL/GenBank/DDBJ whole genome shotgun (WGS) entry which is preliminary data.</text>
</comment>
<keyword evidence="2" id="KW-1185">Reference proteome</keyword>
<name>A0AAP0F2Y7_9MAGN</name>
<gene>
    <name evidence="1" type="ORF">Sjap_020204</name>
</gene>